<evidence type="ECO:0000313" key="6">
    <source>
        <dbReference type="EMBL" id="NMM43964.1"/>
    </source>
</evidence>
<dbReference type="Proteomes" id="UP000539372">
    <property type="component" value="Unassembled WGS sequence"/>
</dbReference>
<dbReference type="EMBL" id="JABBNT010000002">
    <property type="protein sequence ID" value="NMM43964.1"/>
    <property type="molecule type" value="Genomic_DNA"/>
</dbReference>
<feature type="chain" id="PRO_5030648281" evidence="4">
    <location>
        <begin position="24"/>
        <end position="418"/>
    </location>
</feature>
<dbReference type="SMART" id="SM00028">
    <property type="entry name" value="TPR"/>
    <property type="match status" value="6"/>
</dbReference>
<comment type="caution">
    <text evidence="6">The sequence shown here is derived from an EMBL/GenBank/DDBJ whole genome shotgun (WGS) entry which is preliminary data.</text>
</comment>
<evidence type="ECO:0000313" key="7">
    <source>
        <dbReference type="Proteomes" id="UP000539372"/>
    </source>
</evidence>
<dbReference type="Gene3D" id="1.10.101.10">
    <property type="entry name" value="PGBD-like superfamily/PGBD"/>
    <property type="match status" value="1"/>
</dbReference>
<dbReference type="SUPFAM" id="SSF48452">
    <property type="entry name" value="TPR-like"/>
    <property type="match status" value="1"/>
</dbReference>
<reference evidence="6 7" key="1">
    <citation type="submission" date="2020-04" db="EMBL/GenBank/DDBJ databases">
        <title>Rhodospirillaceae bacterium KN72 isolated from deep sea.</title>
        <authorList>
            <person name="Zhang D.-C."/>
        </authorList>
    </citation>
    <scope>NUCLEOTIDE SEQUENCE [LARGE SCALE GENOMIC DNA]</scope>
    <source>
        <strain evidence="6 7">KN72</strain>
    </source>
</reference>
<dbReference type="Pfam" id="PF01471">
    <property type="entry name" value="PG_binding_1"/>
    <property type="match status" value="1"/>
</dbReference>
<gene>
    <name evidence="6" type="ORF">HH303_05720</name>
</gene>
<keyword evidence="7" id="KW-1185">Reference proteome</keyword>
<dbReference type="InterPro" id="IPR050498">
    <property type="entry name" value="Ycf3"/>
</dbReference>
<dbReference type="Pfam" id="PF14559">
    <property type="entry name" value="TPR_19"/>
    <property type="match status" value="1"/>
</dbReference>
<proteinExistence type="predicted"/>
<name>A0A7Y0DYJ9_9PROT</name>
<accession>A0A7Y0DYJ9</accession>
<feature type="repeat" description="TPR" evidence="3">
    <location>
        <begin position="134"/>
        <end position="167"/>
    </location>
</feature>
<feature type="repeat" description="TPR" evidence="3">
    <location>
        <begin position="168"/>
        <end position="201"/>
    </location>
</feature>
<dbReference type="InterPro" id="IPR002477">
    <property type="entry name" value="Peptidoglycan-bd-like"/>
</dbReference>
<protein>
    <submittedName>
        <fullName evidence="6">Tetratricopeptide repeat protein</fullName>
    </submittedName>
</protein>
<dbReference type="Gene3D" id="1.25.40.10">
    <property type="entry name" value="Tetratricopeptide repeat domain"/>
    <property type="match status" value="2"/>
</dbReference>
<evidence type="ECO:0000259" key="5">
    <source>
        <dbReference type="Pfam" id="PF01471"/>
    </source>
</evidence>
<feature type="domain" description="Peptidoglycan binding-like" evidence="5">
    <location>
        <begin position="374"/>
        <end position="408"/>
    </location>
</feature>
<dbReference type="InterPro" id="IPR036365">
    <property type="entry name" value="PGBD-like_sf"/>
</dbReference>
<dbReference type="AlphaFoldDB" id="A0A7Y0DYJ9"/>
<evidence type="ECO:0000256" key="2">
    <source>
        <dbReference type="ARBA" id="ARBA00022803"/>
    </source>
</evidence>
<dbReference type="RefSeq" id="WP_169624281.1">
    <property type="nucleotide sequence ID" value="NZ_JABBNT010000002.1"/>
</dbReference>
<evidence type="ECO:0000256" key="1">
    <source>
        <dbReference type="ARBA" id="ARBA00022737"/>
    </source>
</evidence>
<dbReference type="InterPro" id="IPR036366">
    <property type="entry name" value="PGBDSf"/>
</dbReference>
<feature type="signal peptide" evidence="4">
    <location>
        <begin position="1"/>
        <end position="23"/>
    </location>
</feature>
<dbReference type="SUPFAM" id="SSF47090">
    <property type="entry name" value="PGBD-like"/>
    <property type="match status" value="1"/>
</dbReference>
<dbReference type="InterPro" id="IPR011990">
    <property type="entry name" value="TPR-like_helical_dom_sf"/>
</dbReference>
<feature type="repeat" description="TPR" evidence="3">
    <location>
        <begin position="270"/>
        <end position="303"/>
    </location>
</feature>
<sequence>MQVAKIAALALTGLVGLAGPVAAQQQEPQVAVEMRRCMSGDLPGRDRLAACDAVLENDALNREGTALMLAYRGAAKTDLFDFSGGVDDLTQALALEPNNTGYLRGRARAFRQMEKYQRAIQDLDLALEIAPKFSDLYVDRAGNLADLGEYDAAFRDLDHAERLDPSNPEVDVIRAGLLIDRGRPDEAVEAYRKAADLRPDLPEIDVRLGFATFLSGDADTAIGLLDKAVAEGYDDPDAFLYRGLANHAADRDVEAEADFSNVIERDPTLALAWHRRGVIRMERKDFEDARADLDVAAQLSPSSDYLNTLAWLLVAADDPAVRDPEAALTYVDQSIALDENADNTDTAGAAYALLGNTEDAARYYFRAMELGGVERIRQYQQYLKQRGYFDGRVDGVDGPETRSAIRAFAKDKRVLLLD</sequence>
<evidence type="ECO:0000256" key="4">
    <source>
        <dbReference type="SAM" id="SignalP"/>
    </source>
</evidence>
<dbReference type="InterPro" id="IPR019734">
    <property type="entry name" value="TPR_rpt"/>
</dbReference>
<dbReference type="PANTHER" id="PTHR44858">
    <property type="entry name" value="TETRATRICOPEPTIDE REPEAT PROTEIN 6"/>
    <property type="match status" value="1"/>
</dbReference>
<keyword evidence="1" id="KW-0677">Repeat</keyword>
<keyword evidence="2 3" id="KW-0802">TPR repeat</keyword>
<dbReference type="PANTHER" id="PTHR44858:SF1">
    <property type="entry name" value="UDP-N-ACETYLGLUCOSAMINE--PEPTIDE N-ACETYLGLUCOSAMINYLTRANSFERASE SPINDLY-RELATED"/>
    <property type="match status" value="1"/>
</dbReference>
<dbReference type="Pfam" id="PF13432">
    <property type="entry name" value="TPR_16"/>
    <property type="match status" value="2"/>
</dbReference>
<dbReference type="PROSITE" id="PS50005">
    <property type="entry name" value="TPR"/>
    <property type="match status" value="3"/>
</dbReference>
<evidence type="ECO:0000256" key="3">
    <source>
        <dbReference type="PROSITE-ProRule" id="PRU00339"/>
    </source>
</evidence>
<keyword evidence="4" id="KW-0732">Signal</keyword>
<organism evidence="6 7">
    <name type="scientific">Pacificispira spongiicola</name>
    <dbReference type="NCBI Taxonomy" id="2729598"/>
    <lineage>
        <taxon>Bacteria</taxon>
        <taxon>Pseudomonadati</taxon>
        <taxon>Pseudomonadota</taxon>
        <taxon>Alphaproteobacteria</taxon>
        <taxon>Rhodospirillales</taxon>
        <taxon>Rhodospirillaceae</taxon>
        <taxon>Pacificispira</taxon>
    </lineage>
</organism>